<evidence type="ECO:0000256" key="1">
    <source>
        <dbReference type="SAM" id="MobiDB-lite"/>
    </source>
</evidence>
<evidence type="ECO:0000313" key="3">
    <source>
        <dbReference type="Proteomes" id="UP000183974"/>
    </source>
</evidence>
<dbReference type="RefSeq" id="WP_143163098.1">
    <property type="nucleotide sequence ID" value="NZ_BMLR01000001.1"/>
</dbReference>
<gene>
    <name evidence="2" type="ORF">SAMN05444398_10179</name>
</gene>
<dbReference type="CDD" id="cd00130">
    <property type="entry name" value="PAS"/>
    <property type="match status" value="1"/>
</dbReference>
<protein>
    <submittedName>
        <fullName evidence="2">PAS domain-containing protein</fullName>
    </submittedName>
</protein>
<name>A0A1M6WMF4_9RHOB</name>
<dbReference type="InterPro" id="IPR009922">
    <property type="entry name" value="DUF1457"/>
</dbReference>
<accession>A0A1M6WMF4</accession>
<sequence>MITDLTGAPGLARHAQGLRARDIEAFRRYWSRMRKAGDVPRRTDIDPRGIAPVLSEAFVAERIAPGLARLRIAGNHLNDLMGMEVRGMPLSSFLRPGDRDRLAECLADLFDRPATLDLDLVAERRMGSAPLTGRLVLMPLRSDLGDISRALGCLVTEGPCGHAPRRFAISRSRVTGIDTGASADPERPAPAPPVTRAPLMGERPYLRLVTQD</sequence>
<dbReference type="STRING" id="337701.SAMN05444398_10179"/>
<evidence type="ECO:0000313" key="2">
    <source>
        <dbReference type="EMBL" id="SHK94960.1"/>
    </source>
</evidence>
<reference evidence="2 3" key="1">
    <citation type="submission" date="2016-11" db="EMBL/GenBank/DDBJ databases">
        <authorList>
            <person name="Jaros S."/>
            <person name="Januszkiewicz K."/>
            <person name="Wedrychowicz H."/>
        </authorList>
    </citation>
    <scope>NUCLEOTIDE SEQUENCE [LARGE SCALE GENOMIC DNA]</scope>
    <source>
        <strain evidence="2 3">DSM 29589</strain>
    </source>
</reference>
<dbReference type="Pfam" id="PF07310">
    <property type="entry name" value="PAS_5"/>
    <property type="match status" value="1"/>
</dbReference>
<dbReference type="EMBL" id="FRBR01000001">
    <property type="protein sequence ID" value="SHK94960.1"/>
    <property type="molecule type" value="Genomic_DNA"/>
</dbReference>
<dbReference type="AlphaFoldDB" id="A0A1M6WMF4"/>
<dbReference type="OrthoDB" id="8478628at2"/>
<organism evidence="2 3">
    <name type="scientific">Roseovarius pacificus</name>
    <dbReference type="NCBI Taxonomy" id="337701"/>
    <lineage>
        <taxon>Bacteria</taxon>
        <taxon>Pseudomonadati</taxon>
        <taxon>Pseudomonadota</taxon>
        <taxon>Alphaproteobacteria</taxon>
        <taxon>Rhodobacterales</taxon>
        <taxon>Roseobacteraceae</taxon>
        <taxon>Roseovarius</taxon>
    </lineage>
</organism>
<proteinExistence type="predicted"/>
<keyword evidence="3" id="KW-1185">Reference proteome</keyword>
<dbReference type="Proteomes" id="UP000183974">
    <property type="component" value="Unassembled WGS sequence"/>
</dbReference>
<feature type="region of interest" description="Disordered" evidence="1">
    <location>
        <begin position="177"/>
        <end position="203"/>
    </location>
</feature>
<dbReference type="InterPro" id="IPR000014">
    <property type="entry name" value="PAS"/>
</dbReference>